<dbReference type="GeneTree" id="ENSGT00940000154196"/>
<reference evidence="2" key="3">
    <citation type="submission" date="2025-09" db="UniProtKB">
        <authorList>
            <consortium name="Ensembl"/>
        </authorList>
    </citation>
    <scope>IDENTIFICATION</scope>
</reference>
<dbReference type="EMBL" id="AAQR03023101">
    <property type="status" value="NOT_ANNOTATED_CDS"/>
    <property type="molecule type" value="Genomic_DNA"/>
</dbReference>
<name>H0XZ29_OTOGA</name>
<evidence type="ECO:0000313" key="3">
    <source>
        <dbReference type="Proteomes" id="UP000005225"/>
    </source>
</evidence>
<dbReference type="InterPro" id="IPR051066">
    <property type="entry name" value="Trans_reg/Corepressor"/>
</dbReference>
<dbReference type="HOGENOM" id="CLU_026741_3_1_1"/>
<dbReference type="GO" id="GO:0005667">
    <property type="term" value="C:transcription regulator complex"/>
    <property type="evidence" value="ECO:0007669"/>
    <property type="project" value="TreeGrafter"/>
</dbReference>
<reference evidence="2" key="2">
    <citation type="submission" date="2025-08" db="UniProtKB">
        <authorList>
            <consortium name="Ensembl"/>
        </authorList>
    </citation>
    <scope>IDENTIFICATION</scope>
</reference>
<dbReference type="Gene3D" id="1.10.10.60">
    <property type="entry name" value="Homeodomain-like"/>
    <property type="match status" value="1"/>
</dbReference>
<dbReference type="Ensembl" id="ENSOGAT00000033752.1">
    <property type="protein sequence ID" value="ENSOGAP00000021372.1"/>
    <property type="gene ID" value="ENSOGAG00000031656.1"/>
</dbReference>
<dbReference type="PANTHER" id="PTHR16089:SF12">
    <property type="entry name" value="REST COREPRESSOR 2"/>
    <property type="match status" value="1"/>
</dbReference>
<organism evidence="2 3">
    <name type="scientific">Otolemur garnettii</name>
    <name type="common">Small-eared galago</name>
    <name type="synonym">Garnett's greater bushbaby</name>
    <dbReference type="NCBI Taxonomy" id="30611"/>
    <lineage>
        <taxon>Eukaryota</taxon>
        <taxon>Metazoa</taxon>
        <taxon>Chordata</taxon>
        <taxon>Craniata</taxon>
        <taxon>Vertebrata</taxon>
        <taxon>Euteleostomi</taxon>
        <taxon>Mammalia</taxon>
        <taxon>Eutheria</taxon>
        <taxon>Euarchontoglires</taxon>
        <taxon>Primates</taxon>
        <taxon>Strepsirrhini</taxon>
        <taxon>Lorisiformes</taxon>
        <taxon>Galagidae</taxon>
        <taxon>Otolemur</taxon>
    </lineage>
</organism>
<dbReference type="GO" id="GO:0006357">
    <property type="term" value="P:regulation of transcription by RNA polymerase II"/>
    <property type="evidence" value="ECO:0007669"/>
    <property type="project" value="TreeGrafter"/>
</dbReference>
<dbReference type="AlphaFoldDB" id="H0XZ29"/>
<protein>
    <submittedName>
        <fullName evidence="2">Uncharacterized protein</fullName>
    </submittedName>
</protein>
<accession>H0XZ29</accession>
<dbReference type="Gene3D" id="1.20.58.1880">
    <property type="match status" value="1"/>
</dbReference>
<evidence type="ECO:0000256" key="1">
    <source>
        <dbReference type="SAM" id="MobiDB-lite"/>
    </source>
</evidence>
<proteinExistence type="predicted"/>
<feature type="compositionally biased region" description="Basic and acidic residues" evidence="1">
    <location>
        <begin position="146"/>
        <end position="162"/>
    </location>
</feature>
<feature type="region of interest" description="Disordered" evidence="1">
    <location>
        <begin position="325"/>
        <end position="360"/>
    </location>
</feature>
<dbReference type="eggNOG" id="KOG1194">
    <property type="taxonomic scope" value="Eukaryota"/>
</dbReference>
<dbReference type="InParanoid" id="H0XZ29"/>
<dbReference type="GO" id="GO:0000118">
    <property type="term" value="C:histone deacetylase complex"/>
    <property type="evidence" value="ECO:0007669"/>
    <property type="project" value="TreeGrafter"/>
</dbReference>
<feature type="region of interest" description="Disordered" evidence="1">
    <location>
        <begin position="146"/>
        <end position="178"/>
    </location>
</feature>
<dbReference type="PANTHER" id="PTHR16089">
    <property type="entry name" value="REST COREPRESSOR COREST PROTEIN-RELATED"/>
    <property type="match status" value="1"/>
</dbReference>
<reference evidence="3" key="1">
    <citation type="submission" date="2011-03" db="EMBL/GenBank/DDBJ databases">
        <title>Version 3 of the genome sequence of Otolemur garnettii (Bushbaby).</title>
        <authorList>
            <consortium name="The Broad Institute Genome Sequencing Platform"/>
            <person name="Di Palma F."/>
            <person name="Johnson J."/>
            <person name="Lander E.S."/>
            <person name="Lindblad-Toh K."/>
            <person name="Jaffe D.B."/>
            <person name="Gnerre S."/>
            <person name="MacCallum I."/>
            <person name="Przybylski D."/>
            <person name="Ribeiro F.J."/>
            <person name="Burton J.N."/>
            <person name="Walker B.J."/>
            <person name="Sharpe T."/>
            <person name="Hall G."/>
        </authorList>
    </citation>
    <scope>NUCLEOTIDE SEQUENCE [LARGE SCALE GENOMIC DNA]</scope>
</reference>
<dbReference type="GO" id="GO:0003714">
    <property type="term" value="F:transcription corepressor activity"/>
    <property type="evidence" value="ECO:0007669"/>
    <property type="project" value="TreeGrafter"/>
</dbReference>
<evidence type="ECO:0000313" key="2">
    <source>
        <dbReference type="Ensembl" id="ENSOGAP00000021372.1"/>
    </source>
</evidence>
<sequence length="414" mass="45388">DNSEEEYWHESRSNYETVIPEGKPKSPACYNNKELKGRLVCTACSASLDRNIAMAKGNHGCSIKQVLGALPWRKRLDLASVAPLPAECTVDRVLSEKAFGFHGKCVQWIQQMLPDKRIPSLVTYYDSWKNTHRSQTRVMDRQGWRLGARKDKEGNDTLEKGRGPMSEGDTSGDHTRPPWLLNAHPGPRKNWHCPLSGVHLSPGGLPAMSGSPDLPASDSKLIYLKCQVQSMKTNSSLHQALEGGIDSLFLPEAKAKFNNSILAVLAIPRYDKDFGVAEVIGSKTDPTIAMLRSHFNLEKVLQVWEAKRMGLQEYLPPMEEVRRGAPLPAPGLEKDDEVLTSVPPSVPSAPPPPLTPISLSQSSPLLRPPLSTAPFCFFLQSPLPALAASHHNRPGPKPPPTLIGTLLEPAVPSL</sequence>
<feature type="compositionally biased region" description="Pro residues" evidence="1">
    <location>
        <begin position="344"/>
        <end position="355"/>
    </location>
</feature>
<keyword evidence="3" id="KW-1185">Reference proteome</keyword>
<dbReference type="STRING" id="30611.ENSOGAP00000021372"/>
<dbReference type="Proteomes" id="UP000005225">
    <property type="component" value="Unassembled WGS sequence"/>
</dbReference>